<feature type="transmembrane region" description="Helical" evidence="1">
    <location>
        <begin position="289"/>
        <end position="307"/>
    </location>
</feature>
<keyword evidence="2" id="KW-0732">Signal</keyword>
<dbReference type="RefSeq" id="WP_014803472.1">
    <property type="nucleotide sequence ID" value="NC_018020.1"/>
</dbReference>
<evidence type="ECO:0008006" key="5">
    <source>
        <dbReference type="Google" id="ProtNLM"/>
    </source>
</evidence>
<proteinExistence type="predicted"/>
<organism evidence="3 4">
    <name type="scientific">Turneriella parva (strain ATCC BAA-1111 / DSM 21527 / NCTC 11395 / H)</name>
    <name type="common">Leptospira parva</name>
    <dbReference type="NCBI Taxonomy" id="869212"/>
    <lineage>
        <taxon>Bacteria</taxon>
        <taxon>Pseudomonadati</taxon>
        <taxon>Spirochaetota</taxon>
        <taxon>Spirochaetia</taxon>
        <taxon>Leptospirales</taxon>
        <taxon>Leptospiraceae</taxon>
        <taxon>Turneriella</taxon>
    </lineage>
</organism>
<keyword evidence="1" id="KW-0472">Membrane</keyword>
<feature type="transmembrane region" description="Helical" evidence="1">
    <location>
        <begin position="319"/>
        <end position="336"/>
    </location>
</feature>
<accession>I4B6Q9</accession>
<keyword evidence="4" id="KW-1185">Reference proteome</keyword>
<reference evidence="3 4" key="1">
    <citation type="submission" date="2012-06" db="EMBL/GenBank/DDBJ databases">
        <title>The complete chromosome of genome of Turneriella parva DSM 21527.</title>
        <authorList>
            <consortium name="US DOE Joint Genome Institute (JGI-PGF)"/>
            <person name="Lucas S."/>
            <person name="Han J."/>
            <person name="Lapidus A."/>
            <person name="Bruce D."/>
            <person name="Goodwin L."/>
            <person name="Pitluck S."/>
            <person name="Peters L."/>
            <person name="Kyrpides N."/>
            <person name="Mavromatis K."/>
            <person name="Ivanova N."/>
            <person name="Mikhailova N."/>
            <person name="Chertkov O."/>
            <person name="Detter J.C."/>
            <person name="Tapia R."/>
            <person name="Han C."/>
            <person name="Land M."/>
            <person name="Hauser L."/>
            <person name="Markowitz V."/>
            <person name="Cheng J.-F."/>
            <person name="Hugenholtz P."/>
            <person name="Woyke T."/>
            <person name="Wu D."/>
            <person name="Gronow S."/>
            <person name="Wellnitz S."/>
            <person name="Brambilla E."/>
            <person name="Klenk H.-P."/>
            <person name="Eisen J.A."/>
        </authorList>
    </citation>
    <scope>NUCLEOTIDE SEQUENCE [LARGE SCALE GENOMIC DNA]</scope>
    <source>
        <strain evidence="4">ATCC BAA-1111 / DSM 21527 / NCTC 11395 / H</strain>
    </source>
</reference>
<feature type="transmembrane region" description="Helical" evidence="1">
    <location>
        <begin position="487"/>
        <end position="507"/>
    </location>
</feature>
<feature type="transmembrane region" description="Helical" evidence="1">
    <location>
        <begin position="221"/>
        <end position="237"/>
    </location>
</feature>
<feature type="transmembrane region" description="Helical" evidence="1">
    <location>
        <begin position="519"/>
        <end position="543"/>
    </location>
</feature>
<dbReference type="HOGENOM" id="CLU_405400_0_0_12"/>
<evidence type="ECO:0000256" key="1">
    <source>
        <dbReference type="SAM" id="Phobius"/>
    </source>
</evidence>
<feature type="signal peptide" evidence="2">
    <location>
        <begin position="1"/>
        <end position="19"/>
    </location>
</feature>
<dbReference type="PATRIC" id="fig|869212.3.peg.2335"/>
<feature type="transmembrane region" description="Helical" evidence="1">
    <location>
        <begin position="249"/>
        <end position="269"/>
    </location>
</feature>
<feature type="transmembrane region" description="Helical" evidence="1">
    <location>
        <begin position="549"/>
        <end position="569"/>
    </location>
</feature>
<evidence type="ECO:0000313" key="4">
    <source>
        <dbReference type="Proteomes" id="UP000006048"/>
    </source>
</evidence>
<dbReference type="AlphaFoldDB" id="I4B6Q9"/>
<sequence>MRYLWLMIASMACAASVGATEKKIGAARVHFTGELKGSDLRMTEEHALDLTEAWQYPARTYYRSFLAGRFPWSQDLTDFRASVDGQPMKTDLYRYGYDKVMLRLPALAAGNYRLKVSYTIRDIRGFPEATLPELRFWDYPLHIEEVTAQLTGLPRGAEFALIERYNREQFAQKRADGIQALAYGKDHDTTPSPVLLISNSALRYDEGIVGYMRYFAQQSRLLPFVGFLIVLMLLLRFMPARIVLGFISLYMFIPLTFWLSRIPGWLSYFAARKEIEPRAEYIEHFYGELAGDIAVAAILFLLALRVVRGIWRGEISDYYLPYGGLVSFLVLLLFMGQDPEALLMLPLAALFPLMYSGKQVTRFFGADAHVWIEKVISVGKMSFDELSQASGLAVTRLNRIFAALPTHPVAIDHDNRQYLSADALAALEQNQFCNNCGGTLKVEHSDLLQCPYCRSDYAVALGKKSKAKNTPPLVVSTLANFLKASGIMLMIVFVFLAAFGAITELYARMHRKGGTSGDWAVVITIAILGGAAYGGFAALATRLLSGKGYALVSAVLATLAPLVWPIFALRALMSPRSKFFFGQLDLARIREWLAEKKYIPLTEFARRLRASELDAMNLAHYLTSSGELDAVYDRRNNTLTERSLFRAKAGANSCQSCGGVVSVLNGARVCRYCGTKAT</sequence>
<feature type="chain" id="PRO_5003686778" description="Zinc ribbon domain-containing protein" evidence="2">
    <location>
        <begin position="20"/>
        <end position="678"/>
    </location>
</feature>
<evidence type="ECO:0000256" key="2">
    <source>
        <dbReference type="SAM" id="SignalP"/>
    </source>
</evidence>
<dbReference type="KEGG" id="tpx:Turpa_2322"/>
<dbReference type="EMBL" id="CP002959">
    <property type="protein sequence ID" value="AFM12966.1"/>
    <property type="molecule type" value="Genomic_DNA"/>
</dbReference>
<dbReference type="Proteomes" id="UP000006048">
    <property type="component" value="Chromosome"/>
</dbReference>
<keyword evidence="1" id="KW-0812">Transmembrane</keyword>
<gene>
    <name evidence="3" type="ordered locus">Turpa_2322</name>
</gene>
<keyword evidence="1" id="KW-1133">Transmembrane helix</keyword>
<protein>
    <recommendedName>
        <fullName evidence="5">Zinc ribbon domain-containing protein</fullName>
    </recommendedName>
</protein>
<name>I4B6Q9_TURPD</name>
<evidence type="ECO:0000313" key="3">
    <source>
        <dbReference type="EMBL" id="AFM12966.1"/>
    </source>
</evidence>